<evidence type="ECO:0000313" key="3">
    <source>
        <dbReference type="Proteomes" id="UP000037035"/>
    </source>
</evidence>
<proteinExistence type="predicted"/>
<dbReference type="EMBL" id="LAVV01006836">
    <property type="protein sequence ID" value="KNZ58095.1"/>
    <property type="molecule type" value="Genomic_DNA"/>
</dbReference>
<feature type="signal peptide" evidence="1">
    <location>
        <begin position="1"/>
        <end position="18"/>
    </location>
</feature>
<dbReference type="Proteomes" id="UP000037035">
    <property type="component" value="Unassembled WGS sequence"/>
</dbReference>
<dbReference type="VEuPathDB" id="FungiDB:VP01_199g2"/>
<protein>
    <submittedName>
        <fullName evidence="2">Putative signal peptide protein</fullName>
    </submittedName>
</protein>
<reference evidence="2 3" key="1">
    <citation type="submission" date="2015-08" db="EMBL/GenBank/DDBJ databases">
        <title>Next Generation Sequencing and Analysis of the Genome of Puccinia sorghi L Schw, the Causal Agent of Maize Common Rust.</title>
        <authorList>
            <person name="Rochi L."/>
            <person name="Burguener G."/>
            <person name="Darino M."/>
            <person name="Turjanski A."/>
            <person name="Kreff E."/>
            <person name="Dieguez M.J."/>
            <person name="Sacco F."/>
        </authorList>
    </citation>
    <scope>NUCLEOTIDE SEQUENCE [LARGE SCALE GENOMIC DNA]</scope>
    <source>
        <strain evidence="2 3">RO10H11247</strain>
    </source>
</reference>
<keyword evidence="3" id="KW-1185">Reference proteome</keyword>
<sequence>MKLVVLFIHLFKISIVVSGFLCQLSEHLLIQNICSSSQKTFKSKSPKFYKLNWMDTAASEHQVRNWMWTMPHRKLDVNAHILYSFVPSLFPIILPSIFPLQQHSQNLIAFLSPFKQFVDVEPKNPDLFPATQVLKQWRKTEFLEALDWEEKFPNCLQLTIKIKA</sequence>
<evidence type="ECO:0000256" key="1">
    <source>
        <dbReference type="SAM" id="SignalP"/>
    </source>
</evidence>
<organism evidence="2 3">
    <name type="scientific">Puccinia sorghi</name>
    <dbReference type="NCBI Taxonomy" id="27349"/>
    <lineage>
        <taxon>Eukaryota</taxon>
        <taxon>Fungi</taxon>
        <taxon>Dikarya</taxon>
        <taxon>Basidiomycota</taxon>
        <taxon>Pucciniomycotina</taxon>
        <taxon>Pucciniomycetes</taxon>
        <taxon>Pucciniales</taxon>
        <taxon>Pucciniaceae</taxon>
        <taxon>Puccinia</taxon>
    </lineage>
</organism>
<dbReference type="AlphaFoldDB" id="A0A0L6VDA9"/>
<gene>
    <name evidence="2" type="ORF">VP01_199g2</name>
</gene>
<keyword evidence="1" id="KW-0732">Signal</keyword>
<feature type="chain" id="PRO_5005568492" evidence="1">
    <location>
        <begin position="19"/>
        <end position="164"/>
    </location>
</feature>
<comment type="caution">
    <text evidence="2">The sequence shown here is derived from an EMBL/GenBank/DDBJ whole genome shotgun (WGS) entry which is preliminary data.</text>
</comment>
<evidence type="ECO:0000313" key="2">
    <source>
        <dbReference type="EMBL" id="KNZ58095.1"/>
    </source>
</evidence>
<name>A0A0L6VDA9_9BASI</name>
<accession>A0A0L6VDA9</accession>